<dbReference type="InterPro" id="IPR001789">
    <property type="entry name" value="Sig_transdc_resp-reg_receiver"/>
</dbReference>
<dbReference type="SMART" id="SM00448">
    <property type="entry name" value="REC"/>
    <property type="match status" value="1"/>
</dbReference>
<keyword evidence="6" id="KW-0808">Transferase</keyword>
<dbReference type="Gene3D" id="3.40.50.2300">
    <property type="match status" value="2"/>
</dbReference>
<dbReference type="NCBIfam" id="TIGR00254">
    <property type="entry name" value="GGDEF"/>
    <property type="match status" value="1"/>
</dbReference>
<dbReference type="GO" id="GO:0043709">
    <property type="term" value="P:cell adhesion involved in single-species biofilm formation"/>
    <property type="evidence" value="ECO:0007669"/>
    <property type="project" value="TreeGrafter"/>
</dbReference>
<dbReference type="AlphaFoldDB" id="A0A947CZY5"/>
<dbReference type="PROSITE" id="PS50110">
    <property type="entry name" value="RESPONSE_REGULATORY"/>
    <property type="match status" value="1"/>
</dbReference>
<dbReference type="CDD" id="cd01949">
    <property type="entry name" value="GGDEF"/>
    <property type="match status" value="1"/>
</dbReference>
<dbReference type="GO" id="GO:0000160">
    <property type="term" value="P:phosphorelay signal transduction system"/>
    <property type="evidence" value="ECO:0007669"/>
    <property type="project" value="InterPro"/>
</dbReference>
<protein>
    <recommendedName>
        <fullName evidence="1">diguanylate cyclase</fullName>
        <ecNumber evidence="1">2.7.7.65</ecNumber>
    </recommendedName>
</protein>
<evidence type="ECO:0000259" key="5">
    <source>
        <dbReference type="PROSITE" id="PS50887"/>
    </source>
</evidence>
<dbReference type="Proteomes" id="UP000766595">
    <property type="component" value="Unassembled WGS sequence"/>
</dbReference>
<dbReference type="Pfam" id="PF00990">
    <property type="entry name" value="GGDEF"/>
    <property type="match status" value="1"/>
</dbReference>
<dbReference type="PROSITE" id="PS50887">
    <property type="entry name" value="GGDEF"/>
    <property type="match status" value="1"/>
</dbReference>
<accession>A0A947CZY5</accession>
<dbReference type="GO" id="GO:0052621">
    <property type="term" value="F:diguanylate cyclase activity"/>
    <property type="evidence" value="ECO:0007669"/>
    <property type="project" value="UniProtKB-EC"/>
</dbReference>
<evidence type="ECO:0000256" key="2">
    <source>
        <dbReference type="ARBA" id="ARBA00034247"/>
    </source>
</evidence>
<proteinExistence type="predicted"/>
<dbReference type="CDD" id="cd17546">
    <property type="entry name" value="REC_hyHK_CKI1_RcsC-like"/>
    <property type="match status" value="1"/>
</dbReference>
<dbReference type="InterPro" id="IPR000160">
    <property type="entry name" value="GGDEF_dom"/>
</dbReference>
<dbReference type="SUPFAM" id="SSF55073">
    <property type="entry name" value="Nucleotide cyclase"/>
    <property type="match status" value="1"/>
</dbReference>
<feature type="domain" description="Response regulatory" evidence="4">
    <location>
        <begin position="126"/>
        <end position="242"/>
    </location>
</feature>
<comment type="caution">
    <text evidence="6">The sequence shown here is derived from an EMBL/GenBank/DDBJ whole genome shotgun (WGS) entry which is preliminary data.</text>
</comment>
<evidence type="ECO:0000256" key="1">
    <source>
        <dbReference type="ARBA" id="ARBA00012528"/>
    </source>
</evidence>
<dbReference type="RefSeq" id="WP_261967055.1">
    <property type="nucleotide sequence ID" value="NZ_JAHHZF010000001.1"/>
</dbReference>
<dbReference type="InterPro" id="IPR043128">
    <property type="entry name" value="Rev_trsase/Diguanyl_cyclase"/>
</dbReference>
<dbReference type="GO" id="GO:1902201">
    <property type="term" value="P:negative regulation of bacterial-type flagellum-dependent cell motility"/>
    <property type="evidence" value="ECO:0007669"/>
    <property type="project" value="TreeGrafter"/>
</dbReference>
<evidence type="ECO:0000259" key="4">
    <source>
        <dbReference type="PROSITE" id="PS50110"/>
    </source>
</evidence>
<dbReference type="Pfam" id="PF00072">
    <property type="entry name" value="Response_reg"/>
    <property type="match status" value="1"/>
</dbReference>
<dbReference type="EC" id="2.7.7.65" evidence="1"/>
<dbReference type="InterPro" id="IPR029787">
    <property type="entry name" value="Nucleotide_cyclase"/>
</dbReference>
<dbReference type="SUPFAM" id="SSF52172">
    <property type="entry name" value="CheY-like"/>
    <property type="match status" value="2"/>
</dbReference>
<organism evidence="6 7">
    <name type="scientific">Prosthecodimorpha staleyi</name>
    <dbReference type="NCBI Taxonomy" id="2840188"/>
    <lineage>
        <taxon>Bacteria</taxon>
        <taxon>Pseudomonadati</taxon>
        <taxon>Pseudomonadota</taxon>
        <taxon>Alphaproteobacteria</taxon>
        <taxon>Hyphomicrobiales</taxon>
        <taxon>Ancalomicrobiaceae</taxon>
        <taxon>Prosthecodimorpha</taxon>
    </lineage>
</organism>
<reference evidence="6 7" key="1">
    <citation type="submission" date="2021-06" db="EMBL/GenBank/DDBJ databases">
        <authorList>
            <person name="Grouzdev D.S."/>
            <person name="Koziaeva V."/>
        </authorList>
    </citation>
    <scope>NUCLEOTIDE SEQUENCE [LARGE SCALE GENOMIC DNA]</scope>
    <source>
        <strain evidence="6 7">22</strain>
    </source>
</reference>
<keyword evidence="6" id="KW-0548">Nucleotidyltransferase</keyword>
<evidence type="ECO:0000313" key="7">
    <source>
        <dbReference type="Proteomes" id="UP000766595"/>
    </source>
</evidence>
<dbReference type="PANTHER" id="PTHR45138">
    <property type="entry name" value="REGULATORY COMPONENTS OF SENSORY TRANSDUCTION SYSTEM"/>
    <property type="match status" value="1"/>
</dbReference>
<name>A0A947CZY5_9HYPH</name>
<dbReference type="FunFam" id="3.30.70.270:FF:000001">
    <property type="entry name" value="Diguanylate cyclase domain protein"/>
    <property type="match status" value="1"/>
</dbReference>
<evidence type="ECO:0000313" key="6">
    <source>
        <dbReference type="EMBL" id="MBT9288388.1"/>
    </source>
</evidence>
<feature type="domain" description="GGDEF" evidence="5">
    <location>
        <begin position="282"/>
        <end position="415"/>
    </location>
</feature>
<dbReference type="Gene3D" id="3.30.70.270">
    <property type="match status" value="1"/>
</dbReference>
<evidence type="ECO:0000256" key="3">
    <source>
        <dbReference type="PROSITE-ProRule" id="PRU00169"/>
    </source>
</evidence>
<dbReference type="InterPro" id="IPR050469">
    <property type="entry name" value="Diguanylate_Cyclase"/>
</dbReference>
<gene>
    <name evidence="6" type="ORF">KL771_02935</name>
</gene>
<sequence length="450" mass="49141">MQSAQISDGRLSLHLFGGAEFLGTLPPILQQLNFRPVLGDTTLPGASRPTRDVAIVDGGVIAAGDLWRRIPSFMPKIVVTPEASFAYRMLCAQAGVDAIVRQPVDPKELTEWLEHFCDQRADEPASILIVDDNELSARCYAELLRADGFLVEVATDPTSVFSILEQNSFDLILMDLQMPAVSGIDLAQMIRQSRLYLSVPIVFLSAERDAAMQMAARLSGGDEFISKQTDLRTLLTLVRLKVSRMRMLRPLIERDGLTGLLNHGRFKERVTQELERSRRTGSAISLAMVDIDHFKTVNDTWGHQVGDQVIRLLSRSLAGWLRRTDIVGRYGGEEFGVLLLDATASAAADVMEGFRAHVEAMRLDTGRDGHCAVTISVGIAGSAAWDSVHALVDSADAALYHAKNSGRNKVAFASPAGNGSGTVFRTFHCCPRGQASTEAAELGEAMRIRH</sequence>
<dbReference type="EMBL" id="JAHHZF010000001">
    <property type="protein sequence ID" value="MBT9288388.1"/>
    <property type="molecule type" value="Genomic_DNA"/>
</dbReference>
<keyword evidence="3" id="KW-0597">Phosphoprotein</keyword>
<dbReference type="InterPro" id="IPR011006">
    <property type="entry name" value="CheY-like_superfamily"/>
</dbReference>
<dbReference type="SMART" id="SM00267">
    <property type="entry name" value="GGDEF"/>
    <property type="match status" value="1"/>
</dbReference>
<keyword evidence="7" id="KW-1185">Reference proteome</keyword>
<feature type="modified residue" description="4-aspartylphosphate" evidence="3">
    <location>
        <position position="175"/>
    </location>
</feature>
<dbReference type="GO" id="GO:0005886">
    <property type="term" value="C:plasma membrane"/>
    <property type="evidence" value="ECO:0007669"/>
    <property type="project" value="TreeGrafter"/>
</dbReference>
<comment type="catalytic activity">
    <reaction evidence="2">
        <text>2 GTP = 3',3'-c-di-GMP + 2 diphosphate</text>
        <dbReference type="Rhea" id="RHEA:24898"/>
        <dbReference type="ChEBI" id="CHEBI:33019"/>
        <dbReference type="ChEBI" id="CHEBI:37565"/>
        <dbReference type="ChEBI" id="CHEBI:58805"/>
        <dbReference type="EC" id="2.7.7.65"/>
    </reaction>
</comment>
<dbReference type="PANTHER" id="PTHR45138:SF9">
    <property type="entry name" value="DIGUANYLATE CYCLASE DGCM-RELATED"/>
    <property type="match status" value="1"/>
</dbReference>